<accession>A0A1L7AE28</accession>
<keyword evidence="1" id="KW-0472">Membrane</keyword>
<sequence>MLPETYRKALRGLALPVMALPMLPALLLALASGQSRTILGLLAGLAGTGVTVALLRRAKHGDRRRAMAALGLGTGFAAALAGGTGNVGAVLLGLAAAYGLRLAYEGLREEPPEPYLGDAGLEPFARRLAVLEGTDTRLAGAVLALRGLLREMALRPSLAGQARGLLVLGLDGLERIAQRLSAGAVAPRELTAAMTDVERAAAQAADRLRASETEALDVQLTVLRQRLREEGVA</sequence>
<dbReference type="KEGG" id="rgi:RGI145_08070"/>
<dbReference type="Proteomes" id="UP000185494">
    <property type="component" value="Chromosome 1"/>
</dbReference>
<dbReference type="RefSeq" id="WP_075797955.1">
    <property type="nucleotide sequence ID" value="NZ_CP015583.1"/>
</dbReference>
<dbReference type="AlphaFoldDB" id="A0A1L7AE28"/>
<keyword evidence="1" id="KW-0812">Transmembrane</keyword>
<reference evidence="2 4" key="1">
    <citation type="submission" date="2016-05" db="EMBL/GenBank/DDBJ databases">
        <title>Complete Genome and Methylome Analysis of Psychrotrophic Bacterial Isolates from Antarctic Lake Untersee.</title>
        <authorList>
            <person name="Fomenkov A."/>
            <person name="Akimov V.N."/>
            <person name="Vasilyeva L.V."/>
            <person name="Andersen D."/>
            <person name="Vincze T."/>
            <person name="Roberts R.J."/>
        </authorList>
    </citation>
    <scope>NUCLEOTIDE SEQUENCE [LARGE SCALE GENOMIC DNA]</scope>
    <source>
        <strain evidence="2 4">U14-5</strain>
    </source>
</reference>
<evidence type="ECO:0000313" key="4">
    <source>
        <dbReference type="Proteomes" id="UP000185494"/>
    </source>
</evidence>
<feature type="transmembrane region" description="Helical" evidence="1">
    <location>
        <begin position="67"/>
        <end position="100"/>
    </location>
</feature>
<evidence type="ECO:0000256" key="1">
    <source>
        <dbReference type="SAM" id="Phobius"/>
    </source>
</evidence>
<dbReference type="STRING" id="257708.RGI145_08070"/>
<evidence type="ECO:0008006" key="6">
    <source>
        <dbReference type="Google" id="ProtNLM"/>
    </source>
</evidence>
<evidence type="ECO:0000313" key="5">
    <source>
        <dbReference type="Proteomes" id="UP001258945"/>
    </source>
</evidence>
<protein>
    <recommendedName>
        <fullName evidence="6">5-bromo-4-chloroindolyl phosphate hydrolysis protein</fullName>
    </recommendedName>
</protein>
<reference evidence="3 5" key="2">
    <citation type="journal article" date="2019" name="Microb. Pathog.">
        <title>Comparison of VITEK 2, MALDI-TOF MS, 16S rRNA gene sequencing, and whole-genome sequencing for identification of Roseomonas mucosa.</title>
        <authorList>
            <person name="Rudolph W.W."/>
            <person name="Gunzer F."/>
            <person name="Trauth M."/>
            <person name="Bunk B."/>
            <person name="Bigge R."/>
            <person name="Schrottner P."/>
        </authorList>
    </citation>
    <scope>NUCLEOTIDE SEQUENCE [LARGE SCALE GENOMIC DNA]</scope>
    <source>
        <strain evidence="3 5">DSM 103800</strain>
    </source>
</reference>
<evidence type="ECO:0000313" key="3">
    <source>
        <dbReference type="EMBL" id="MDT8331286.1"/>
    </source>
</evidence>
<keyword evidence="5" id="KW-1185">Reference proteome</keyword>
<organism evidence="2 4">
    <name type="scientific">Roseomonas gilardii</name>
    <dbReference type="NCBI Taxonomy" id="257708"/>
    <lineage>
        <taxon>Bacteria</taxon>
        <taxon>Pseudomonadati</taxon>
        <taxon>Pseudomonadota</taxon>
        <taxon>Alphaproteobacteria</taxon>
        <taxon>Acetobacterales</taxon>
        <taxon>Roseomonadaceae</taxon>
        <taxon>Roseomonas</taxon>
    </lineage>
</organism>
<reference evidence="3" key="3">
    <citation type="submission" date="2023-09" db="EMBL/GenBank/DDBJ databases">
        <authorList>
            <person name="Schober I."/>
            <person name="Bunk B."/>
        </authorList>
    </citation>
    <scope>NUCLEOTIDE SEQUENCE</scope>
    <source>
        <strain evidence="3">DSM 103800</strain>
    </source>
</reference>
<keyword evidence="1" id="KW-1133">Transmembrane helix</keyword>
<feature type="transmembrane region" description="Helical" evidence="1">
    <location>
        <begin position="12"/>
        <end position="31"/>
    </location>
</feature>
<gene>
    <name evidence="2" type="ORF">RGI145_08070</name>
    <name evidence="3" type="ORF">RQ831_09490</name>
</gene>
<dbReference type="Proteomes" id="UP001258945">
    <property type="component" value="Unassembled WGS sequence"/>
</dbReference>
<name>A0A1L7AE28_9PROT</name>
<evidence type="ECO:0000313" key="2">
    <source>
        <dbReference type="EMBL" id="APT57057.1"/>
    </source>
</evidence>
<feature type="transmembrane region" description="Helical" evidence="1">
    <location>
        <begin position="37"/>
        <end position="55"/>
    </location>
</feature>
<proteinExistence type="predicted"/>
<dbReference type="EMBL" id="CP015583">
    <property type="protein sequence ID" value="APT57057.1"/>
    <property type="molecule type" value="Genomic_DNA"/>
</dbReference>
<dbReference type="EMBL" id="JAVVDO010000012">
    <property type="protein sequence ID" value="MDT8331286.1"/>
    <property type="molecule type" value="Genomic_DNA"/>
</dbReference>